<keyword evidence="4" id="KW-0997">Cell inner membrane</keyword>
<proteinExistence type="predicted"/>
<evidence type="ECO:0000259" key="9">
    <source>
        <dbReference type="PROSITE" id="PS50850"/>
    </source>
</evidence>
<dbReference type="Gene3D" id="1.20.1250.20">
    <property type="entry name" value="MFS general substrate transporter like domains"/>
    <property type="match status" value="2"/>
</dbReference>
<organism evidence="10 11">
    <name type="scientific">Aminicella lysinilytica</name>
    <dbReference type="NCBI Taxonomy" id="433323"/>
    <lineage>
        <taxon>Bacteria</taxon>
        <taxon>Bacillati</taxon>
        <taxon>Bacillota</taxon>
        <taxon>Clostridia</taxon>
        <taxon>Peptostreptococcales</taxon>
        <taxon>Anaerovoracaceae</taxon>
        <taxon>Aminicella</taxon>
    </lineage>
</organism>
<feature type="transmembrane region" description="Helical" evidence="8">
    <location>
        <begin position="71"/>
        <end position="91"/>
    </location>
</feature>
<feature type="transmembrane region" description="Helical" evidence="8">
    <location>
        <begin position="97"/>
        <end position="117"/>
    </location>
</feature>
<dbReference type="InterPro" id="IPR024989">
    <property type="entry name" value="MFS_assoc_dom"/>
</dbReference>
<dbReference type="PANTHER" id="PTHR23522:SF10">
    <property type="entry name" value="3-PHENYLPROPIONIC ACID TRANSPORTER-RELATED"/>
    <property type="match status" value="1"/>
</dbReference>
<comment type="caution">
    <text evidence="10">The sequence shown here is derived from an EMBL/GenBank/DDBJ whole genome shotgun (WGS) entry which is preliminary data.</text>
</comment>
<evidence type="ECO:0000256" key="1">
    <source>
        <dbReference type="ARBA" id="ARBA00004429"/>
    </source>
</evidence>
<keyword evidence="2" id="KW-0813">Transport</keyword>
<sequence length="406" mass="45063">MNKLLNFEYATIHGTYWMIYASCASFASVFLLGNGYSNSEIGIIMAVANVLAVVMQPLTADLADRSKRFPIISITEIMTLMMMVFTAFMFILHGRTMALFVIYVLLLAWHTVLQPLFNSLNFKLQECGVHLNFGVCRSMGSLAYSVLCLFLGDLVERCGISILPITSEVMMVLLMISIAMTARQYHKVMKVNEKKLAEAKAKLPAEESEEINLIDFVKRNKLFFVLQIGVLLVFIENQVLNNFMLQIVTNVGGTETDMGRIFSLMAFLEIPTLFCFDWINKRFSCGFLLKVASVGFTLKIGVVFLAQSVAMIFAAQFLQLVSFALFLPAMVHYIDEIMSKGEAVKGQALYTMMITVSSVLGSLFGGVILDFSGARMLTMLSTILAAIGTVIVIVMVDKVNANLKNS</sequence>
<gene>
    <name evidence="10" type="ORF">EV211_11713</name>
</gene>
<dbReference type="AlphaFoldDB" id="A0A4R6Q243"/>
<feature type="transmembrane region" description="Helical" evidence="8">
    <location>
        <begin position="260"/>
        <end position="279"/>
    </location>
</feature>
<feature type="transmembrane region" description="Helical" evidence="8">
    <location>
        <begin position="12"/>
        <end position="35"/>
    </location>
</feature>
<keyword evidence="6 8" id="KW-1133">Transmembrane helix</keyword>
<dbReference type="OrthoDB" id="1653456at2"/>
<dbReference type="RefSeq" id="WP_133528443.1">
    <property type="nucleotide sequence ID" value="NZ_SNXO01000017.1"/>
</dbReference>
<keyword evidence="5 8" id="KW-0812">Transmembrane</keyword>
<evidence type="ECO:0000256" key="4">
    <source>
        <dbReference type="ARBA" id="ARBA00022519"/>
    </source>
</evidence>
<dbReference type="GO" id="GO:0030395">
    <property type="term" value="F:lactose binding"/>
    <property type="evidence" value="ECO:0007669"/>
    <property type="project" value="TreeGrafter"/>
</dbReference>
<feature type="transmembrane region" description="Helical" evidence="8">
    <location>
        <begin position="376"/>
        <end position="396"/>
    </location>
</feature>
<dbReference type="GO" id="GO:0015528">
    <property type="term" value="F:lactose:proton symporter activity"/>
    <property type="evidence" value="ECO:0007669"/>
    <property type="project" value="TreeGrafter"/>
</dbReference>
<feature type="transmembrane region" description="Helical" evidence="8">
    <location>
        <begin position="347"/>
        <end position="369"/>
    </location>
</feature>
<evidence type="ECO:0000256" key="3">
    <source>
        <dbReference type="ARBA" id="ARBA00022475"/>
    </source>
</evidence>
<name>A0A4R6Q243_9FIRM</name>
<dbReference type="GO" id="GO:0005886">
    <property type="term" value="C:plasma membrane"/>
    <property type="evidence" value="ECO:0007669"/>
    <property type="project" value="UniProtKB-SubCell"/>
</dbReference>
<protein>
    <submittedName>
        <fullName evidence="10">PPP family 3-phenylpropionic acid transporter</fullName>
    </submittedName>
</protein>
<dbReference type="SUPFAM" id="SSF103473">
    <property type="entry name" value="MFS general substrate transporter"/>
    <property type="match status" value="1"/>
</dbReference>
<dbReference type="InterPro" id="IPR036259">
    <property type="entry name" value="MFS_trans_sf"/>
</dbReference>
<feature type="transmembrane region" description="Helical" evidence="8">
    <location>
        <begin position="158"/>
        <end position="180"/>
    </location>
</feature>
<keyword evidence="3" id="KW-1003">Cell membrane</keyword>
<accession>A0A4R6Q243</accession>
<dbReference type="PANTHER" id="PTHR23522">
    <property type="entry name" value="BLL5896 PROTEIN"/>
    <property type="match status" value="1"/>
</dbReference>
<evidence type="ECO:0000256" key="7">
    <source>
        <dbReference type="ARBA" id="ARBA00023136"/>
    </source>
</evidence>
<evidence type="ECO:0000256" key="5">
    <source>
        <dbReference type="ARBA" id="ARBA00022692"/>
    </source>
</evidence>
<feature type="domain" description="Major facilitator superfamily (MFS) profile" evidence="9">
    <location>
        <begin position="222"/>
        <end position="406"/>
    </location>
</feature>
<evidence type="ECO:0000313" key="11">
    <source>
        <dbReference type="Proteomes" id="UP000295500"/>
    </source>
</evidence>
<keyword evidence="11" id="KW-1185">Reference proteome</keyword>
<feature type="transmembrane region" description="Helical" evidence="8">
    <location>
        <begin position="41"/>
        <end position="59"/>
    </location>
</feature>
<dbReference type="Pfam" id="PF12832">
    <property type="entry name" value="MFS_1_like"/>
    <property type="match status" value="1"/>
</dbReference>
<evidence type="ECO:0000256" key="6">
    <source>
        <dbReference type="ARBA" id="ARBA00022989"/>
    </source>
</evidence>
<dbReference type="Proteomes" id="UP000295500">
    <property type="component" value="Unassembled WGS sequence"/>
</dbReference>
<evidence type="ECO:0000313" key="10">
    <source>
        <dbReference type="EMBL" id="TDP56300.1"/>
    </source>
</evidence>
<evidence type="ECO:0000256" key="2">
    <source>
        <dbReference type="ARBA" id="ARBA00022448"/>
    </source>
</evidence>
<feature type="transmembrane region" description="Helical" evidence="8">
    <location>
        <begin position="300"/>
        <end position="327"/>
    </location>
</feature>
<reference evidence="10 11" key="1">
    <citation type="submission" date="2019-03" db="EMBL/GenBank/DDBJ databases">
        <title>Genomic Encyclopedia of Type Strains, Phase IV (KMG-IV): sequencing the most valuable type-strain genomes for metagenomic binning, comparative biology and taxonomic classification.</title>
        <authorList>
            <person name="Goeker M."/>
        </authorList>
    </citation>
    <scope>NUCLEOTIDE SEQUENCE [LARGE SCALE GENOMIC DNA]</scope>
    <source>
        <strain evidence="10 11">DSM 28287</strain>
    </source>
</reference>
<feature type="transmembrane region" description="Helical" evidence="8">
    <location>
        <begin position="222"/>
        <end position="240"/>
    </location>
</feature>
<keyword evidence="7 8" id="KW-0472">Membrane</keyword>
<dbReference type="InterPro" id="IPR020846">
    <property type="entry name" value="MFS_dom"/>
</dbReference>
<evidence type="ECO:0000256" key="8">
    <source>
        <dbReference type="SAM" id="Phobius"/>
    </source>
</evidence>
<dbReference type="PROSITE" id="PS50850">
    <property type="entry name" value="MFS"/>
    <property type="match status" value="1"/>
</dbReference>
<dbReference type="EMBL" id="SNXO01000017">
    <property type="protein sequence ID" value="TDP56300.1"/>
    <property type="molecule type" value="Genomic_DNA"/>
</dbReference>
<comment type="subcellular location">
    <subcellularLocation>
        <location evidence="1">Cell inner membrane</location>
        <topology evidence="1">Multi-pass membrane protein</topology>
    </subcellularLocation>
</comment>